<reference evidence="1 2" key="1">
    <citation type="journal article" date="2024" name="Ann. Entomol. Soc. Am.">
        <title>Genomic analyses of the southern and eastern yellowjacket wasps (Hymenoptera: Vespidae) reveal evolutionary signatures of social life.</title>
        <authorList>
            <person name="Catto M.A."/>
            <person name="Caine P.B."/>
            <person name="Orr S.E."/>
            <person name="Hunt B.G."/>
            <person name="Goodisman M.A.D."/>
        </authorList>
    </citation>
    <scope>NUCLEOTIDE SEQUENCE [LARGE SCALE GENOMIC DNA]</scope>
    <source>
        <strain evidence="1">233</strain>
        <tissue evidence="1">Head and thorax</tissue>
    </source>
</reference>
<dbReference type="Proteomes" id="UP001607302">
    <property type="component" value="Unassembled WGS sequence"/>
</dbReference>
<dbReference type="AlphaFoldDB" id="A0ABD2B958"/>
<evidence type="ECO:0000313" key="1">
    <source>
        <dbReference type="EMBL" id="KAL2729261.1"/>
    </source>
</evidence>
<protein>
    <submittedName>
        <fullName evidence="1">Uncharacterized protein</fullName>
    </submittedName>
</protein>
<evidence type="ECO:0000313" key="2">
    <source>
        <dbReference type="Proteomes" id="UP001607302"/>
    </source>
</evidence>
<proteinExistence type="predicted"/>
<keyword evidence="2" id="KW-1185">Reference proteome</keyword>
<organism evidence="1 2">
    <name type="scientific">Vespula squamosa</name>
    <name type="common">Southern yellow jacket</name>
    <name type="synonym">Wasp</name>
    <dbReference type="NCBI Taxonomy" id="30214"/>
    <lineage>
        <taxon>Eukaryota</taxon>
        <taxon>Metazoa</taxon>
        <taxon>Ecdysozoa</taxon>
        <taxon>Arthropoda</taxon>
        <taxon>Hexapoda</taxon>
        <taxon>Insecta</taxon>
        <taxon>Pterygota</taxon>
        <taxon>Neoptera</taxon>
        <taxon>Endopterygota</taxon>
        <taxon>Hymenoptera</taxon>
        <taxon>Apocrita</taxon>
        <taxon>Aculeata</taxon>
        <taxon>Vespoidea</taxon>
        <taxon>Vespidae</taxon>
        <taxon>Vespinae</taxon>
        <taxon>Vespula</taxon>
    </lineage>
</organism>
<name>A0ABD2B958_VESSQ</name>
<comment type="caution">
    <text evidence="1">The sequence shown here is derived from an EMBL/GenBank/DDBJ whole genome shotgun (WGS) entry which is preliminary data.</text>
</comment>
<accession>A0ABD2B958</accession>
<gene>
    <name evidence="1" type="ORF">V1478_006050</name>
</gene>
<sequence>MICKYCKPSMKLSHYLSVYGININVMPTNAISSRRWRKDAEGEGGDGDKGTILTYISRSLAISAGRTAEPLIKAKCKQYGRNKTLVCPEADGLVPRKLSLIATYVATRPDGNHHTITTHFLRVSRESSSTPEEFRDLLRRDESLTTSLNSKMLETGESPTRYTGNLPC</sequence>
<dbReference type="EMBL" id="JAUDFV010000131">
    <property type="protein sequence ID" value="KAL2729261.1"/>
    <property type="molecule type" value="Genomic_DNA"/>
</dbReference>